<keyword evidence="5" id="KW-0808">Transferase</keyword>
<comment type="similarity">
    <text evidence="1">Belongs to the methylthioribose kinase family.</text>
</comment>
<dbReference type="Pfam" id="PF01636">
    <property type="entry name" value="APH"/>
    <property type="match status" value="1"/>
</dbReference>
<keyword evidence="7" id="KW-0418">Kinase</keyword>
<evidence type="ECO:0000259" key="13">
    <source>
        <dbReference type="Pfam" id="PF01636"/>
    </source>
</evidence>
<protein>
    <recommendedName>
        <fullName evidence="12">Methylthioribose-1-phosphate isomerase</fullName>
        <shortName evidence="12">M1Pi</shortName>
        <shortName evidence="12">MTR-1-P isomerase</shortName>
        <ecNumber evidence="12">5.3.1.23</ecNumber>
    </recommendedName>
    <alternativeName>
        <fullName evidence="12">S-methyl-5-thioribose-1-phosphate isomerase</fullName>
    </alternativeName>
    <alternativeName>
        <fullName evidence="12">Translation initiation factor eIF-2B subunit alpha/beta/delta-like protein</fullName>
    </alternativeName>
</protein>
<evidence type="ECO:0000256" key="6">
    <source>
        <dbReference type="ARBA" id="ARBA00022741"/>
    </source>
</evidence>
<dbReference type="Gene3D" id="3.30.200.20">
    <property type="entry name" value="Phosphorylase Kinase, domain 1"/>
    <property type="match status" value="1"/>
</dbReference>
<comment type="subunit">
    <text evidence="2">Homodimer.</text>
</comment>
<dbReference type="InterPro" id="IPR037171">
    <property type="entry name" value="NagB/RpiA_transferase-like"/>
</dbReference>
<evidence type="ECO:0000256" key="11">
    <source>
        <dbReference type="ARBA" id="ARBA00023242"/>
    </source>
</evidence>
<dbReference type="SUPFAM" id="SSF100950">
    <property type="entry name" value="NagB/RpiA/CoA transferase-like"/>
    <property type="match status" value="1"/>
</dbReference>
<evidence type="ECO:0000256" key="5">
    <source>
        <dbReference type="ARBA" id="ARBA00022679"/>
    </source>
</evidence>
<comment type="catalytic activity">
    <reaction evidence="12">
        <text>5-(methylsulfanyl)-alpha-D-ribose 1-phosphate = 5-(methylsulfanyl)-D-ribulose 1-phosphate</text>
        <dbReference type="Rhea" id="RHEA:19989"/>
        <dbReference type="ChEBI" id="CHEBI:58533"/>
        <dbReference type="ChEBI" id="CHEBI:58548"/>
        <dbReference type="EC" id="5.3.1.23"/>
    </reaction>
</comment>
<dbReference type="Gene3D" id="3.90.1200.10">
    <property type="match status" value="1"/>
</dbReference>
<keyword evidence="9 12" id="KW-0486">Methionine biosynthesis</keyword>
<evidence type="ECO:0000256" key="3">
    <source>
        <dbReference type="ARBA" id="ARBA00022490"/>
    </source>
</evidence>
<dbReference type="InterPro" id="IPR000649">
    <property type="entry name" value="IF-2B-related"/>
</dbReference>
<dbReference type="GO" id="GO:0005634">
    <property type="term" value="C:nucleus"/>
    <property type="evidence" value="ECO:0007669"/>
    <property type="project" value="UniProtKB-SubCell"/>
</dbReference>
<dbReference type="GO" id="GO:0046523">
    <property type="term" value="F:S-methyl-5-thioribose-1-phosphate isomerase activity"/>
    <property type="evidence" value="ECO:0007669"/>
    <property type="project" value="UniProtKB-UniRule"/>
</dbReference>
<dbReference type="InterPro" id="IPR042529">
    <property type="entry name" value="IF_2B-like_C"/>
</dbReference>
<keyword evidence="10 12" id="KW-0413">Isomerase</keyword>
<evidence type="ECO:0000256" key="4">
    <source>
        <dbReference type="ARBA" id="ARBA00022605"/>
    </source>
</evidence>
<keyword evidence="15" id="KW-1185">Reference proteome</keyword>
<dbReference type="PANTHER" id="PTHR34273">
    <property type="entry name" value="METHYLTHIORIBOSE KINASE"/>
    <property type="match status" value="1"/>
</dbReference>
<dbReference type="NCBIfam" id="TIGR01767">
    <property type="entry name" value="MTRK"/>
    <property type="match status" value="1"/>
</dbReference>
<dbReference type="SUPFAM" id="SSF56112">
    <property type="entry name" value="Protein kinase-like (PK-like)"/>
    <property type="match status" value="1"/>
</dbReference>
<dbReference type="AlphaFoldDB" id="A0A383VBY4"/>
<evidence type="ECO:0000256" key="2">
    <source>
        <dbReference type="ARBA" id="ARBA00011738"/>
    </source>
</evidence>
<dbReference type="InterPro" id="IPR009212">
    <property type="entry name" value="Methylthioribose_kinase"/>
</dbReference>
<dbReference type="GO" id="GO:0005524">
    <property type="term" value="F:ATP binding"/>
    <property type="evidence" value="ECO:0007669"/>
    <property type="project" value="UniProtKB-KW"/>
</dbReference>
<comment type="pathway">
    <text evidence="12">Amino-acid biosynthesis; L-methionine biosynthesis via salvage pathway; L-methionine from S-methyl-5-thio-alpha-D-ribose 1-phosphate: step 1/6.</text>
</comment>
<dbReference type="EMBL" id="FNXT01000283">
    <property type="protein sequence ID" value="SZX63087.1"/>
    <property type="molecule type" value="Genomic_DNA"/>
</dbReference>
<dbReference type="STRING" id="3088.A0A383VBY4"/>
<dbReference type="GO" id="GO:0046522">
    <property type="term" value="F:S-methyl-5-thioribose kinase activity"/>
    <property type="evidence" value="ECO:0007669"/>
    <property type="project" value="InterPro"/>
</dbReference>
<feature type="site" description="Transition state stabilizer" evidence="12">
    <location>
        <position position="181"/>
    </location>
</feature>
<evidence type="ECO:0000256" key="8">
    <source>
        <dbReference type="ARBA" id="ARBA00022840"/>
    </source>
</evidence>
<evidence type="ECO:0000313" key="15">
    <source>
        <dbReference type="Proteomes" id="UP000256970"/>
    </source>
</evidence>
<gene>
    <name evidence="14" type="ORF">BQ4739_LOCUS3650</name>
</gene>
<keyword evidence="8" id="KW-0067">ATP-binding</keyword>
<feature type="domain" description="Aminoglycoside phosphotransferase" evidence="13">
    <location>
        <begin position="425"/>
        <end position="658"/>
    </location>
</feature>
<dbReference type="InterPro" id="IPR011009">
    <property type="entry name" value="Kinase-like_dom_sf"/>
</dbReference>
<dbReference type="EC" id="5.3.1.23" evidence="12"/>
<dbReference type="InterPro" id="IPR011559">
    <property type="entry name" value="Initiation_fac_2B_a/b/d"/>
</dbReference>
<evidence type="ECO:0000256" key="12">
    <source>
        <dbReference type="HAMAP-Rule" id="MF_03119"/>
    </source>
</evidence>
<dbReference type="FunFam" id="3.40.50.10470:FF:000003">
    <property type="entry name" value="Methylthioribose-1-phosphate isomerase"/>
    <property type="match status" value="1"/>
</dbReference>
<accession>A0A383VBY4</accession>
<dbReference type="UniPathway" id="UPA00904">
    <property type="reaction ID" value="UER00874"/>
</dbReference>
<dbReference type="PANTHER" id="PTHR34273:SF2">
    <property type="entry name" value="METHYLTHIORIBOSE KINASE"/>
    <property type="match status" value="1"/>
</dbReference>
<dbReference type="NCBIfam" id="NF004326">
    <property type="entry name" value="PRK05720.1"/>
    <property type="match status" value="1"/>
</dbReference>
<dbReference type="Proteomes" id="UP000256970">
    <property type="component" value="Unassembled WGS sequence"/>
</dbReference>
<evidence type="ECO:0000313" key="14">
    <source>
        <dbReference type="EMBL" id="SZX63087.1"/>
    </source>
</evidence>
<evidence type="ECO:0000256" key="9">
    <source>
        <dbReference type="ARBA" id="ARBA00023167"/>
    </source>
</evidence>
<dbReference type="Pfam" id="PF01008">
    <property type="entry name" value="IF-2B"/>
    <property type="match status" value="1"/>
</dbReference>
<dbReference type="Gene3D" id="1.20.120.420">
    <property type="entry name" value="translation initiation factor eif-2b, domain 1"/>
    <property type="match status" value="1"/>
</dbReference>
<dbReference type="InterPro" id="IPR002575">
    <property type="entry name" value="Aminoglycoside_PTrfase"/>
</dbReference>
<name>A0A383VBY4_TETOB</name>
<keyword evidence="11 12" id="KW-0539">Nucleus</keyword>
<keyword evidence="6" id="KW-0547">Nucleotide-binding</keyword>
<dbReference type="InterPro" id="IPR005251">
    <property type="entry name" value="IF-M1Pi"/>
</dbReference>
<dbReference type="FunFam" id="1.20.120.420:FF:000003">
    <property type="entry name" value="Methylthioribose-1-phosphate isomerase"/>
    <property type="match status" value="1"/>
</dbReference>
<comment type="similarity">
    <text evidence="12">Belongs to the eIF-2B alpha/beta/delta subunits family. MtnA subfamily.</text>
</comment>
<dbReference type="Gene3D" id="3.40.50.10470">
    <property type="entry name" value="Translation initiation factor eif-2b, domain 2"/>
    <property type="match status" value="1"/>
</dbReference>
<evidence type="ECO:0000256" key="10">
    <source>
        <dbReference type="ARBA" id="ARBA00023235"/>
    </source>
</evidence>
<evidence type="ECO:0000256" key="7">
    <source>
        <dbReference type="ARBA" id="ARBA00022777"/>
    </source>
</evidence>
<keyword evidence="4 12" id="KW-0028">Amino-acid biosynthesis</keyword>
<dbReference type="GO" id="GO:0005737">
    <property type="term" value="C:cytoplasm"/>
    <property type="evidence" value="ECO:0007669"/>
    <property type="project" value="UniProtKB-SubCell"/>
</dbReference>
<comment type="function">
    <text evidence="12">Catalyzes the interconversion of methylthioribose-1-phosphate (MTR-1-P) into methylthioribulose-1-phosphate (MTRu-1-P).</text>
</comment>
<reference evidence="14 15" key="1">
    <citation type="submission" date="2016-10" db="EMBL/GenBank/DDBJ databases">
        <authorList>
            <person name="Cai Z."/>
        </authorList>
    </citation>
    <scope>NUCLEOTIDE SEQUENCE [LARGE SCALE GENOMIC DNA]</scope>
</reference>
<evidence type="ECO:0000256" key="1">
    <source>
        <dbReference type="ARBA" id="ARBA00010165"/>
    </source>
</evidence>
<dbReference type="NCBIfam" id="TIGR00524">
    <property type="entry name" value="eIF-2B_rel"/>
    <property type="match status" value="1"/>
</dbReference>
<comment type="subcellular location">
    <subcellularLocation>
        <location evidence="12">Cytoplasm</location>
    </subcellularLocation>
    <subcellularLocation>
        <location evidence="12">Nucleus</location>
    </subcellularLocation>
</comment>
<organism evidence="14 15">
    <name type="scientific">Tetradesmus obliquus</name>
    <name type="common">Green alga</name>
    <name type="synonym">Acutodesmus obliquus</name>
    <dbReference type="NCBI Taxonomy" id="3088"/>
    <lineage>
        <taxon>Eukaryota</taxon>
        <taxon>Viridiplantae</taxon>
        <taxon>Chlorophyta</taxon>
        <taxon>core chlorophytes</taxon>
        <taxon>Chlorophyceae</taxon>
        <taxon>CS clade</taxon>
        <taxon>Sphaeropleales</taxon>
        <taxon>Scenedesmaceae</taxon>
        <taxon>Tetradesmus</taxon>
    </lineage>
</organism>
<dbReference type="InterPro" id="IPR027363">
    <property type="entry name" value="M1Pi_N"/>
</dbReference>
<feature type="active site" description="Proton donor" evidence="12">
    <location>
        <position position="261"/>
    </location>
</feature>
<proteinExistence type="inferred from homology"/>
<keyword evidence="3 12" id="KW-0963">Cytoplasm</keyword>
<sequence>MPENKLQAIKYADGQLQLLDQRLLPYETVYLDVPDPKAAWQQIKDMVVRGAPAIGVTGALALAVHLISGGRGKQYASVQACLDDVASTMDYLVTSRPTAVNLADSAVKLKAVAAEAAAQQGATAETVTAAVVAAAEATLEQDIAANKAIGAAGAAALLSAVAARGKANARPGGKVTVLTHCNTGSLATAGYGTALGVVRALHEQGRLERCYACETRPYNQGARLTAFELVHDGLPATLLVDSAAAALMAQGKVDAVVVGADRVVANGDTANKIGTFSHAVAAAAHGIPFFVAAPTTTLDAGLATGEEIEIEQRPAEEITHFKGQRVVVEGIDVWNPCFDVTPGRLVEGIITEEGLVPRDSGSGSHKVAAFMAARQQAQAANGTAVPRPTSSVSALDAAGVVAFLAGRPQLAKHVGPAGSEGSWDVKEVGDGNINFVYIVTGPSGGVCVKQALPYVRCVGEGWPLSCDRARIEAEALALEHKLCPQHTPQVYLYEPASSVIVMQLLGPPNVILRHAIVQGGTFPHVGRHTGEFLAATLFSTSLLAMDSRSFRQMQVRFTNPDLCALTEQVIFADPYAQAAINRWTAPQLDEAAAGLRADTEAKAAISVLKRKFCCSADALIHGDLHTGSIMVTADSSVMIDPEFAFVGPIAFDPAKIIAELLIPYFAADGHEAAQGAGSRAGQRVWLLQCIVDVWETFSSRFLELWSAKVAADGGAAAGDLSPGALLGAAADNGPAALASCQQAFVAGLWADVLGFAGAFIIRRLVGIAHTADMDSIADADVRAACELRALRFGRHLLVQGAATYKGVRELTAAAAAARQVDGLPADTAAEAPAAAALGVQ</sequence>
<dbReference type="GO" id="GO:0019509">
    <property type="term" value="P:L-methionine salvage from methylthioadenosine"/>
    <property type="evidence" value="ECO:0007669"/>
    <property type="project" value="UniProtKB-UniRule"/>
</dbReference>
<dbReference type="HAMAP" id="MF_01678">
    <property type="entry name" value="Salvage_MtnA"/>
    <property type="match status" value="1"/>
</dbReference>
<dbReference type="NCBIfam" id="TIGR00512">
    <property type="entry name" value="salvage_mtnA"/>
    <property type="match status" value="1"/>
</dbReference>